<sequence>MSGPTSLRESNVSFPRTCAALSSVFTSIRPSQVFELTYGPRLGIVLPMDKMQPLPEANELDLNIAESINREMHVLDGASVHGHIASPWCLKKPVMEETEIFTIDNQVPTFGEGILNQKG</sequence>
<keyword evidence="1" id="KW-0808">Transferase</keyword>
<dbReference type="GO" id="GO:0016740">
    <property type="term" value="F:transferase activity"/>
    <property type="evidence" value="ECO:0007669"/>
    <property type="project" value="UniProtKB-KW"/>
</dbReference>
<dbReference type="EMBL" id="NBIV01000058">
    <property type="protein sequence ID" value="PXF45564.1"/>
    <property type="molecule type" value="Genomic_DNA"/>
</dbReference>
<keyword evidence="2" id="KW-1185">Reference proteome</keyword>
<gene>
    <name evidence="1" type="ORF">BWQ96_04702</name>
</gene>
<proteinExistence type="predicted"/>
<organism evidence="1 2">
    <name type="scientific">Gracilariopsis chorda</name>
    <dbReference type="NCBI Taxonomy" id="448386"/>
    <lineage>
        <taxon>Eukaryota</taxon>
        <taxon>Rhodophyta</taxon>
        <taxon>Florideophyceae</taxon>
        <taxon>Rhodymeniophycidae</taxon>
        <taxon>Gracilariales</taxon>
        <taxon>Gracilariaceae</taxon>
        <taxon>Gracilariopsis</taxon>
    </lineage>
</organism>
<dbReference type="Proteomes" id="UP000247409">
    <property type="component" value="Unassembled WGS sequence"/>
</dbReference>
<evidence type="ECO:0000313" key="1">
    <source>
        <dbReference type="EMBL" id="PXF45564.1"/>
    </source>
</evidence>
<reference evidence="1 2" key="1">
    <citation type="journal article" date="2018" name="Mol. Biol. Evol.">
        <title>Analysis of the draft genome of the red seaweed Gracilariopsis chorda provides insights into genome size evolution in Rhodophyta.</title>
        <authorList>
            <person name="Lee J."/>
            <person name="Yang E.C."/>
            <person name="Graf L."/>
            <person name="Yang J.H."/>
            <person name="Qiu H."/>
            <person name="Zel Zion U."/>
            <person name="Chan C.X."/>
            <person name="Stephens T.G."/>
            <person name="Weber A.P.M."/>
            <person name="Boo G.H."/>
            <person name="Boo S.M."/>
            <person name="Kim K.M."/>
            <person name="Shin Y."/>
            <person name="Jung M."/>
            <person name="Lee S.J."/>
            <person name="Yim H.S."/>
            <person name="Lee J.H."/>
            <person name="Bhattacharya D."/>
            <person name="Yoon H.S."/>
        </authorList>
    </citation>
    <scope>NUCLEOTIDE SEQUENCE [LARGE SCALE GENOMIC DNA]</scope>
    <source>
        <strain evidence="1 2">SKKU-2015</strain>
        <tissue evidence="1">Whole body</tissue>
    </source>
</reference>
<evidence type="ECO:0000313" key="2">
    <source>
        <dbReference type="Proteomes" id="UP000247409"/>
    </source>
</evidence>
<dbReference type="OrthoDB" id="38125at2759"/>
<name>A0A2V3ITX2_9FLOR</name>
<dbReference type="AlphaFoldDB" id="A0A2V3ITX2"/>
<comment type="caution">
    <text evidence="1">The sequence shown here is derived from an EMBL/GenBank/DDBJ whole genome shotgun (WGS) entry which is preliminary data.</text>
</comment>
<accession>A0A2V3ITX2</accession>
<protein>
    <submittedName>
        <fullName evidence="1">Polyamine aminopropyltransferase</fullName>
    </submittedName>
</protein>